<dbReference type="Gene3D" id="3.60.10.10">
    <property type="entry name" value="Endonuclease/exonuclease/phosphatase"/>
    <property type="match status" value="1"/>
</dbReference>
<dbReference type="SUPFAM" id="SSF56219">
    <property type="entry name" value="DNase I-like"/>
    <property type="match status" value="1"/>
</dbReference>
<dbReference type="InterPro" id="IPR051916">
    <property type="entry name" value="GPI-anchor_lipid_remodeler"/>
</dbReference>
<name>A0A368KYP2_9BURK</name>
<keyword evidence="3" id="KW-1185">Reference proteome</keyword>
<evidence type="ECO:0000313" key="2">
    <source>
        <dbReference type="EMBL" id="RCS56548.1"/>
    </source>
</evidence>
<accession>A0A368KYP2</accession>
<dbReference type="PANTHER" id="PTHR14859">
    <property type="entry name" value="CALCOFLUOR WHITE HYPERSENSITIVE PROTEIN PRECURSOR"/>
    <property type="match status" value="1"/>
</dbReference>
<dbReference type="Proteomes" id="UP000252357">
    <property type="component" value="Unassembled WGS sequence"/>
</dbReference>
<proteinExistence type="predicted"/>
<dbReference type="GO" id="GO:0006506">
    <property type="term" value="P:GPI anchor biosynthetic process"/>
    <property type="evidence" value="ECO:0007669"/>
    <property type="project" value="TreeGrafter"/>
</dbReference>
<dbReference type="EMBL" id="QPGB01000006">
    <property type="protein sequence ID" value="RCS56548.1"/>
    <property type="molecule type" value="Genomic_DNA"/>
</dbReference>
<dbReference type="InterPro" id="IPR005135">
    <property type="entry name" value="Endo/exonuclease/phosphatase"/>
</dbReference>
<dbReference type="Pfam" id="PF03372">
    <property type="entry name" value="Exo_endo_phos"/>
    <property type="match status" value="1"/>
</dbReference>
<protein>
    <submittedName>
        <fullName evidence="2">Endonuclease</fullName>
    </submittedName>
</protein>
<dbReference type="OrthoDB" id="9793162at2"/>
<evidence type="ECO:0000313" key="3">
    <source>
        <dbReference type="Proteomes" id="UP000252357"/>
    </source>
</evidence>
<feature type="domain" description="Endonuclease/exonuclease/phosphatase" evidence="1">
    <location>
        <begin position="6"/>
        <end position="269"/>
    </location>
</feature>
<keyword evidence="2" id="KW-0378">Hydrolase</keyword>
<dbReference type="GO" id="GO:0016020">
    <property type="term" value="C:membrane"/>
    <property type="evidence" value="ECO:0007669"/>
    <property type="project" value="GOC"/>
</dbReference>
<dbReference type="PANTHER" id="PTHR14859:SF15">
    <property type="entry name" value="ENDONUCLEASE_EXONUCLEASE_PHOSPHATASE DOMAIN-CONTAINING PROTEIN"/>
    <property type="match status" value="1"/>
</dbReference>
<comment type="caution">
    <text evidence="2">The sequence shown here is derived from an EMBL/GenBank/DDBJ whole genome shotgun (WGS) entry which is preliminary data.</text>
</comment>
<gene>
    <name evidence="2" type="ORF">DU000_11310</name>
</gene>
<dbReference type="InterPro" id="IPR036691">
    <property type="entry name" value="Endo/exonu/phosph_ase_sf"/>
</dbReference>
<reference evidence="2 3" key="1">
    <citation type="journal article" date="2018" name="Int. J. Syst. Evol. Microbiol.">
        <title>Parvibium lacunae gen. nov., sp. nov., a new member of the family Alcaligenaceae isolated from a freshwater pond.</title>
        <authorList>
            <person name="Chen W.M."/>
            <person name="Xie P.B."/>
            <person name="Hsu M.Y."/>
            <person name="Sheu S.Y."/>
        </authorList>
    </citation>
    <scope>NUCLEOTIDE SEQUENCE [LARGE SCALE GENOMIC DNA]</scope>
    <source>
        <strain evidence="2 3">KMB9</strain>
    </source>
</reference>
<keyword evidence="2" id="KW-0255">Endonuclease</keyword>
<organism evidence="2 3">
    <name type="scientific">Parvibium lacunae</name>
    <dbReference type="NCBI Taxonomy" id="1888893"/>
    <lineage>
        <taxon>Bacteria</taxon>
        <taxon>Pseudomonadati</taxon>
        <taxon>Pseudomonadota</taxon>
        <taxon>Betaproteobacteria</taxon>
        <taxon>Burkholderiales</taxon>
        <taxon>Alcaligenaceae</taxon>
        <taxon>Parvibium</taxon>
    </lineage>
</organism>
<dbReference type="GO" id="GO:0004519">
    <property type="term" value="F:endonuclease activity"/>
    <property type="evidence" value="ECO:0007669"/>
    <property type="project" value="UniProtKB-KW"/>
</dbReference>
<sequence length="281" mass="32395">MSLRIATYNIHKGLHRSLFDWLVGQNGFRKQVRIHQLAAQLQPLKLDLLFLQEVQGRHDRHALRYPEWPERGIGQHDVLAQALQMHAVYGKNADYLHGDHGNACLSRWPSAMWRNHRLSDHALEQRGMLHTILEVDKRSVHCFVVHLGLLAASRQRQVAALIAEVERSVPSNAPLLIAGDFNDWRNLLSATLRTAIGVTDVYDDAMNRPWDDLNQAMRRHLHLPPLERVARTFPSALPWLRLDRIYQRGFRVQRVQVMAGHQWARLSDHALLLAELAWPGE</sequence>
<dbReference type="AlphaFoldDB" id="A0A368KYP2"/>
<keyword evidence="2" id="KW-0540">Nuclease</keyword>
<dbReference type="RefSeq" id="WP_114403524.1">
    <property type="nucleotide sequence ID" value="NZ_QPGB01000006.1"/>
</dbReference>
<evidence type="ECO:0000259" key="1">
    <source>
        <dbReference type="Pfam" id="PF03372"/>
    </source>
</evidence>